<sequence>LRKRMYLKNNSVKDKEELLDNFFEDSDQSESSILKQYESSVSYKTESLSPNQVESLSNQIESSLSNQIESSLDQTELSLSNQNELPSQNQTSNQIESSPKYIKPLSSQVGPLQPTSLNDNNLPDIQSHHQLSRKYANESLANYRDRMKNQMLNKNKHQLEYAINDYVCIAISKIDLHNFPKNGNDIGMGCITSKLSEKADSIKSRNSQMEFQYIDGRRYPNAQSIVYPLPNEEESDRLHLQLTTFFGKIYLE</sequence>
<dbReference type="EMBL" id="CAJVPU010003389">
    <property type="protein sequence ID" value="CAG8517390.1"/>
    <property type="molecule type" value="Genomic_DNA"/>
</dbReference>
<dbReference type="Proteomes" id="UP000789702">
    <property type="component" value="Unassembled WGS sequence"/>
</dbReference>
<protein>
    <submittedName>
        <fullName evidence="1">13893_t:CDS:1</fullName>
    </submittedName>
</protein>
<feature type="non-terminal residue" evidence="1">
    <location>
        <position position="1"/>
    </location>
</feature>
<reference evidence="1" key="1">
    <citation type="submission" date="2021-06" db="EMBL/GenBank/DDBJ databases">
        <authorList>
            <person name="Kallberg Y."/>
            <person name="Tangrot J."/>
            <person name="Rosling A."/>
        </authorList>
    </citation>
    <scope>NUCLEOTIDE SEQUENCE</scope>
    <source>
        <strain evidence="1">IL203A</strain>
    </source>
</reference>
<comment type="caution">
    <text evidence="1">The sequence shown here is derived from an EMBL/GenBank/DDBJ whole genome shotgun (WGS) entry which is preliminary data.</text>
</comment>
<accession>A0ACA9LB90</accession>
<name>A0ACA9LB90_9GLOM</name>
<proteinExistence type="predicted"/>
<evidence type="ECO:0000313" key="2">
    <source>
        <dbReference type="Proteomes" id="UP000789702"/>
    </source>
</evidence>
<organism evidence="1 2">
    <name type="scientific">Dentiscutata heterogama</name>
    <dbReference type="NCBI Taxonomy" id="1316150"/>
    <lineage>
        <taxon>Eukaryota</taxon>
        <taxon>Fungi</taxon>
        <taxon>Fungi incertae sedis</taxon>
        <taxon>Mucoromycota</taxon>
        <taxon>Glomeromycotina</taxon>
        <taxon>Glomeromycetes</taxon>
        <taxon>Diversisporales</taxon>
        <taxon>Gigasporaceae</taxon>
        <taxon>Dentiscutata</taxon>
    </lineage>
</organism>
<evidence type="ECO:0000313" key="1">
    <source>
        <dbReference type="EMBL" id="CAG8517390.1"/>
    </source>
</evidence>
<gene>
    <name evidence="1" type="ORF">DHETER_LOCUS3748</name>
</gene>
<keyword evidence="2" id="KW-1185">Reference proteome</keyword>